<evidence type="ECO:0000259" key="7">
    <source>
        <dbReference type="Pfam" id="PF13193"/>
    </source>
</evidence>
<dbReference type="EMBL" id="JACHVQ010000003">
    <property type="protein sequence ID" value="MBB2893650.1"/>
    <property type="molecule type" value="Genomic_DNA"/>
</dbReference>
<dbReference type="Pfam" id="PF00501">
    <property type="entry name" value="AMP-binding"/>
    <property type="match status" value="1"/>
</dbReference>
<dbReference type="PANTHER" id="PTHR43859:SF4">
    <property type="entry name" value="BUTANOATE--COA LIGASE AAE1-RELATED"/>
    <property type="match status" value="1"/>
</dbReference>
<sequence>MSGLDVPLTPLRFLARTAEAYPDKTGVVDGPRRFTWREVADRTQQFARALRAAGLQPGERVVSLASNSAEQVMAHFAVPLAGGVLVATNTRLSPPEIAYILEHSEARIVLTDPDVADAAGQVLAGSGAQLVLLPAEDGSAGDPPDGFRTFDDLLSGGSAGDDLPWTVDDETSTITINYTSGTTGRPKGVMYTHRGAYLNALGQAQHQGFDADTHYLWTLPMFHCNGWCSAWGVTAAGGTHVCLRAVRGPALWGLIDGEGITHLAGAPTVLSIMGDAAEAHPLETPIRVVTAGAPPNPATLERFHELGAQITHVYGLTETYGPYTICEWQDAWDELSPRELADKLSLQGIGSSVAERARIVTSSGEDGSELTDVPADGVSLGEIVMRGNTVMKGYFKDEASTAESFAGGWFHSGDLGVQHPNWYIQVVDRSKDVIISGGENIASIEVEQALQRHPAVVDAAVIGVPDERWGEVPKAYVVLRQDAQATEAELIDHVKTLLARYKAPKSVDIRPSLPKTATGKIRKNELKEEATS</sequence>
<dbReference type="SUPFAM" id="SSF56801">
    <property type="entry name" value="Acetyl-CoA synthetase-like"/>
    <property type="match status" value="1"/>
</dbReference>
<comment type="caution">
    <text evidence="8">The sequence shown here is derived from an EMBL/GenBank/DDBJ whole genome shotgun (WGS) entry which is preliminary data.</text>
</comment>
<dbReference type="FunFam" id="3.30.300.30:FF:000008">
    <property type="entry name" value="2,3-dihydroxybenzoate-AMP ligase"/>
    <property type="match status" value="1"/>
</dbReference>
<dbReference type="Proteomes" id="UP000559182">
    <property type="component" value="Unassembled WGS sequence"/>
</dbReference>
<evidence type="ECO:0000256" key="3">
    <source>
        <dbReference type="ARBA" id="ARBA00022832"/>
    </source>
</evidence>
<dbReference type="PROSITE" id="PS00455">
    <property type="entry name" value="AMP_BINDING"/>
    <property type="match status" value="1"/>
</dbReference>
<evidence type="ECO:0000256" key="2">
    <source>
        <dbReference type="ARBA" id="ARBA00022598"/>
    </source>
</evidence>
<dbReference type="PANTHER" id="PTHR43859">
    <property type="entry name" value="ACYL-ACTIVATING ENZYME"/>
    <property type="match status" value="1"/>
</dbReference>
<feature type="region of interest" description="Disordered" evidence="5">
    <location>
        <begin position="512"/>
        <end position="532"/>
    </location>
</feature>
<accession>A0A839N7C4</accession>
<evidence type="ECO:0000259" key="6">
    <source>
        <dbReference type="Pfam" id="PF00501"/>
    </source>
</evidence>
<name>A0A839N7C4_9MICO</name>
<organism evidence="8 9">
    <name type="scientific">Flexivirga oryzae</name>
    <dbReference type="NCBI Taxonomy" id="1794944"/>
    <lineage>
        <taxon>Bacteria</taxon>
        <taxon>Bacillati</taxon>
        <taxon>Actinomycetota</taxon>
        <taxon>Actinomycetes</taxon>
        <taxon>Micrococcales</taxon>
        <taxon>Dermacoccaceae</taxon>
        <taxon>Flexivirga</taxon>
    </lineage>
</organism>
<protein>
    <submittedName>
        <fullName evidence="8">Fatty-acyl-CoA synthase</fullName>
        <ecNumber evidence="8">6.2.1.-</ecNumber>
    </submittedName>
</protein>
<evidence type="ECO:0000256" key="5">
    <source>
        <dbReference type="SAM" id="MobiDB-lite"/>
    </source>
</evidence>
<dbReference type="InterPro" id="IPR045851">
    <property type="entry name" value="AMP-bd_C_sf"/>
</dbReference>
<dbReference type="Pfam" id="PF13193">
    <property type="entry name" value="AMP-binding_C"/>
    <property type="match status" value="1"/>
</dbReference>
<keyword evidence="3" id="KW-0276">Fatty acid metabolism</keyword>
<proteinExistence type="inferred from homology"/>
<reference evidence="8 9" key="1">
    <citation type="submission" date="2020-08" db="EMBL/GenBank/DDBJ databases">
        <title>Sequencing the genomes of 1000 actinobacteria strains.</title>
        <authorList>
            <person name="Klenk H.-P."/>
        </authorList>
    </citation>
    <scope>NUCLEOTIDE SEQUENCE [LARGE SCALE GENOMIC DNA]</scope>
    <source>
        <strain evidence="8 9">DSM 105369</strain>
    </source>
</reference>
<dbReference type="AlphaFoldDB" id="A0A839N7C4"/>
<feature type="domain" description="AMP-binding enzyme C-terminal" evidence="7">
    <location>
        <begin position="445"/>
        <end position="520"/>
    </location>
</feature>
<feature type="compositionally biased region" description="Basic and acidic residues" evidence="5">
    <location>
        <begin position="522"/>
        <end position="532"/>
    </location>
</feature>
<dbReference type="InterPro" id="IPR025110">
    <property type="entry name" value="AMP-bd_C"/>
</dbReference>
<dbReference type="Gene3D" id="3.30.300.30">
    <property type="match status" value="1"/>
</dbReference>
<dbReference type="RefSeq" id="WP_183322107.1">
    <property type="nucleotide sequence ID" value="NZ_JACHVQ010000003.1"/>
</dbReference>
<feature type="domain" description="AMP-dependent synthetase/ligase" evidence="6">
    <location>
        <begin position="15"/>
        <end position="395"/>
    </location>
</feature>
<dbReference type="InterPro" id="IPR000873">
    <property type="entry name" value="AMP-dep_synth/lig_dom"/>
</dbReference>
<keyword evidence="4" id="KW-0443">Lipid metabolism</keyword>
<comment type="similarity">
    <text evidence="1">Belongs to the ATP-dependent AMP-binding enzyme family.</text>
</comment>
<keyword evidence="2 8" id="KW-0436">Ligase</keyword>
<keyword evidence="9" id="KW-1185">Reference proteome</keyword>
<dbReference type="GO" id="GO:0006631">
    <property type="term" value="P:fatty acid metabolic process"/>
    <property type="evidence" value="ECO:0007669"/>
    <property type="project" value="UniProtKB-KW"/>
</dbReference>
<gene>
    <name evidence="8" type="ORF">FHU39_003681</name>
</gene>
<evidence type="ECO:0000313" key="9">
    <source>
        <dbReference type="Proteomes" id="UP000559182"/>
    </source>
</evidence>
<dbReference type="Gene3D" id="3.40.50.12780">
    <property type="entry name" value="N-terminal domain of ligase-like"/>
    <property type="match status" value="1"/>
</dbReference>
<dbReference type="GO" id="GO:0016874">
    <property type="term" value="F:ligase activity"/>
    <property type="evidence" value="ECO:0007669"/>
    <property type="project" value="UniProtKB-KW"/>
</dbReference>
<evidence type="ECO:0000256" key="4">
    <source>
        <dbReference type="ARBA" id="ARBA00023098"/>
    </source>
</evidence>
<dbReference type="InterPro" id="IPR020845">
    <property type="entry name" value="AMP-binding_CS"/>
</dbReference>
<evidence type="ECO:0000256" key="1">
    <source>
        <dbReference type="ARBA" id="ARBA00006432"/>
    </source>
</evidence>
<dbReference type="EC" id="6.2.1.-" evidence="8"/>
<dbReference type="InterPro" id="IPR042099">
    <property type="entry name" value="ANL_N_sf"/>
</dbReference>
<evidence type="ECO:0000313" key="8">
    <source>
        <dbReference type="EMBL" id="MBB2893650.1"/>
    </source>
</evidence>